<gene>
    <name evidence="2" type="ORF">SAMN06295900_111102</name>
</gene>
<evidence type="ECO:0000259" key="1">
    <source>
        <dbReference type="Pfam" id="PF04230"/>
    </source>
</evidence>
<dbReference type="RefSeq" id="WP_085229000.1">
    <property type="nucleotide sequence ID" value="NZ_BSQD01000008.1"/>
</dbReference>
<keyword evidence="2" id="KW-0808">Transferase</keyword>
<dbReference type="InterPro" id="IPR007345">
    <property type="entry name" value="Polysacch_pyruvyl_Trfase"/>
</dbReference>
<dbReference type="Pfam" id="PF04230">
    <property type="entry name" value="PS_pyruv_trans"/>
    <property type="match status" value="1"/>
</dbReference>
<dbReference type="OrthoDB" id="1425928at2"/>
<dbReference type="Proteomes" id="UP000192911">
    <property type="component" value="Unassembled WGS sequence"/>
</dbReference>
<accession>A0A1X7FTG2</accession>
<keyword evidence="3" id="KW-1185">Reference proteome</keyword>
<dbReference type="STRING" id="28094.SAMN06295900_111102"/>
<dbReference type="AlphaFoldDB" id="A0A1X7FTG2"/>
<reference evidence="3" key="1">
    <citation type="submission" date="2017-04" db="EMBL/GenBank/DDBJ databases">
        <authorList>
            <person name="Varghese N."/>
            <person name="Submissions S."/>
        </authorList>
    </citation>
    <scope>NUCLEOTIDE SEQUENCE [LARGE SCALE GENOMIC DNA]</scope>
    <source>
        <strain evidence="3">Ballard 720</strain>
    </source>
</reference>
<name>A0A1X7FTG2_TRICW</name>
<evidence type="ECO:0000313" key="3">
    <source>
        <dbReference type="Proteomes" id="UP000192911"/>
    </source>
</evidence>
<protein>
    <submittedName>
        <fullName evidence="2">Polysaccharide pyruvyl transferase family protein WcaK</fullName>
    </submittedName>
</protein>
<evidence type="ECO:0000313" key="2">
    <source>
        <dbReference type="EMBL" id="SMF58504.1"/>
    </source>
</evidence>
<organism evidence="2 3">
    <name type="scientific">Trinickia caryophylli</name>
    <name type="common">Paraburkholderia caryophylli</name>
    <dbReference type="NCBI Taxonomy" id="28094"/>
    <lineage>
        <taxon>Bacteria</taxon>
        <taxon>Pseudomonadati</taxon>
        <taxon>Pseudomonadota</taxon>
        <taxon>Betaproteobacteria</taxon>
        <taxon>Burkholderiales</taxon>
        <taxon>Burkholderiaceae</taxon>
        <taxon>Trinickia</taxon>
    </lineage>
</organism>
<dbReference type="EMBL" id="FXAH01000011">
    <property type="protein sequence ID" value="SMF58504.1"/>
    <property type="molecule type" value="Genomic_DNA"/>
</dbReference>
<dbReference type="GeneID" id="95552948"/>
<proteinExistence type="predicted"/>
<sequence length="404" mass="43889">MTGEAANDATVLLGAFDRHNFGDLLFPHVVMRMLPRRRILLAGAATRDLRPFGGHRVTAFARLAAELGETRVDLLHVGGELLTCDSWETVVMLSSPEQLQANIASEREWRNDGLAWSRARLGYPTLAPYVVSRSSFPRLRLKHVSFNAVGGVDLDARAPALKAEVLAALKAADAVSVRDRRTQAMLEPAGISAPLRPDPAVMIEALFGARIARHASRGAVREVLEALPGGYAAVQFSADFGDDETLDALARQLDRVAESCRLGIAFFCAGTAPWHDDIACYERVAVRMRSPKAKIFIFGSLNIWDICALIARSRVYCGSSLHGRIVALAFALPRVNFSHPRQTIAATKQAAFASTWEDDETGTVVGIPDIHHAVSAALAADARTLAQTAKRLARCYQESFELPA</sequence>
<dbReference type="GO" id="GO:0016740">
    <property type="term" value="F:transferase activity"/>
    <property type="evidence" value="ECO:0007669"/>
    <property type="project" value="UniProtKB-KW"/>
</dbReference>
<feature type="domain" description="Polysaccharide pyruvyl transferase" evidence="1">
    <location>
        <begin position="162"/>
        <end position="339"/>
    </location>
</feature>